<dbReference type="Proteomes" id="UP000316030">
    <property type="component" value="Unassembled WGS sequence"/>
</dbReference>
<accession>A0A521EEU2</accession>
<dbReference type="PROSITE" id="PS50110">
    <property type="entry name" value="RESPONSE_REGULATORY"/>
    <property type="match status" value="1"/>
</dbReference>
<dbReference type="OrthoDB" id="7874292at2"/>
<dbReference type="AlphaFoldDB" id="A0A521EEU2"/>
<dbReference type="EMBL" id="FXTO01000016">
    <property type="protein sequence ID" value="SMO82437.1"/>
    <property type="molecule type" value="Genomic_DNA"/>
</dbReference>
<dbReference type="SUPFAM" id="SSF52172">
    <property type="entry name" value="CheY-like"/>
    <property type="match status" value="1"/>
</dbReference>
<dbReference type="InterPro" id="IPR011006">
    <property type="entry name" value="CheY-like_superfamily"/>
</dbReference>
<evidence type="ECO:0000313" key="4">
    <source>
        <dbReference type="Proteomes" id="UP000316030"/>
    </source>
</evidence>
<gene>
    <name evidence="3" type="ORF">SAMN06265173_11633</name>
</gene>
<evidence type="ECO:0000256" key="1">
    <source>
        <dbReference type="PROSITE-ProRule" id="PRU00169"/>
    </source>
</evidence>
<organism evidence="3 4">
    <name type="scientific">Thalassovita litoralis</name>
    <dbReference type="NCBI Taxonomy" id="1010611"/>
    <lineage>
        <taxon>Bacteria</taxon>
        <taxon>Pseudomonadati</taxon>
        <taxon>Pseudomonadota</taxon>
        <taxon>Alphaproteobacteria</taxon>
        <taxon>Rhodobacterales</taxon>
        <taxon>Roseobacteraceae</taxon>
        <taxon>Thalassovita</taxon>
    </lineage>
</organism>
<feature type="domain" description="Response regulatory" evidence="2">
    <location>
        <begin position="2"/>
        <end position="117"/>
    </location>
</feature>
<name>A0A521EEU2_9RHOB</name>
<keyword evidence="4" id="KW-1185">Reference proteome</keyword>
<dbReference type="RefSeq" id="WP_142493817.1">
    <property type="nucleotide sequence ID" value="NZ_FXTO01000016.1"/>
</dbReference>
<evidence type="ECO:0000259" key="2">
    <source>
        <dbReference type="PROSITE" id="PS50110"/>
    </source>
</evidence>
<reference evidence="3 4" key="1">
    <citation type="submission" date="2017-05" db="EMBL/GenBank/DDBJ databases">
        <authorList>
            <person name="Varghese N."/>
            <person name="Submissions S."/>
        </authorList>
    </citation>
    <scope>NUCLEOTIDE SEQUENCE [LARGE SCALE GENOMIC DNA]</scope>
    <source>
        <strain evidence="3 4">DSM 29506</strain>
    </source>
</reference>
<dbReference type="Gene3D" id="3.40.50.2300">
    <property type="match status" value="1"/>
</dbReference>
<dbReference type="GO" id="GO:0000160">
    <property type="term" value="P:phosphorelay signal transduction system"/>
    <property type="evidence" value="ECO:0007669"/>
    <property type="project" value="InterPro"/>
</dbReference>
<evidence type="ECO:0000313" key="3">
    <source>
        <dbReference type="EMBL" id="SMO82437.1"/>
    </source>
</evidence>
<sequence length="120" mass="13055">MDVLIVEPDPDLGGVWANCLQRQGAKVTLTHTQDQALAFLHAHPVQVIVLNLVLGQGSAFAIADYANYRHPNARVMFVTNTSFFSDGSIFQLVSNTCAFLPTNVPPEDLAAMVEHYGSRA</sequence>
<dbReference type="InterPro" id="IPR001789">
    <property type="entry name" value="Sig_transdc_resp-reg_receiver"/>
</dbReference>
<comment type="caution">
    <text evidence="1">Lacks conserved residue(s) required for the propagation of feature annotation.</text>
</comment>
<dbReference type="CDD" id="cd00156">
    <property type="entry name" value="REC"/>
    <property type="match status" value="1"/>
</dbReference>
<proteinExistence type="predicted"/>
<protein>
    <submittedName>
        <fullName evidence="3">Response regulator receiver domain-containing protein</fullName>
    </submittedName>
</protein>